<gene>
    <name evidence="1" type="ordered locus">Metvu_0776</name>
</gene>
<dbReference type="HOGENOM" id="CLU_3401578_0_0_2"/>
<proteinExistence type="predicted"/>
<organism evidence="1 2">
    <name type="scientific">Methanocaldococcus vulcanius (strain ATCC 700851 / DSM 12094 / M7)</name>
    <name type="common">Methanococcus vulcanius</name>
    <dbReference type="NCBI Taxonomy" id="579137"/>
    <lineage>
        <taxon>Archaea</taxon>
        <taxon>Methanobacteriati</taxon>
        <taxon>Methanobacteriota</taxon>
        <taxon>Methanomada group</taxon>
        <taxon>Methanococci</taxon>
        <taxon>Methanococcales</taxon>
        <taxon>Methanocaldococcaceae</taxon>
        <taxon>Methanocaldococcus</taxon>
    </lineage>
</organism>
<name>C9RGD2_METVM</name>
<evidence type="ECO:0000313" key="2">
    <source>
        <dbReference type="Proteomes" id="UP000002063"/>
    </source>
</evidence>
<reference evidence="1" key="1">
    <citation type="submission" date="2009-10" db="EMBL/GenBank/DDBJ databases">
        <title>Complete sequence of chromosome of Methanocaldococcus vulcanius M7.</title>
        <authorList>
            <consortium name="US DOE Joint Genome Institute"/>
            <person name="Lucas S."/>
            <person name="Copeland A."/>
            <person name="Lapidus A."/>
            <person name="Glavina del Rio T."/>
            <person name="Dalin E."/>
            <person name="Tice H."/>
            <person name="Bruce D."/>
            <person name="Goodwin L."/>
            <person name="Pitluck S."/>
            <person name="Lcollab F.I."/>
            <person name="Brettin T."/>
            <person name="Detter J.C."/>
            <person name="Han C."/>
            <person name="Tapia R."/>
            <person name="Kuske C.R."/>
            <person name="Schmutz J."/>
            <person name="Larimer F."/>
            <person name="Land M."/>
            <person name="Hauser L."/>
            <person name="Kyrpides N."/>
            <person name="Ovchinikova G."/>
            <person name="Sieprawska-Lupa M."/>
            <person name="Whitman W.B."/>
            <person name="Woyke T."/>
        </authorList>
    </citation>
    <scope>NUCLEOTIDE SEQUENCE [LARGE SCALE GENOMIC DNA]</scope>
    <source>
        <strain evidence="1">M7</strain>
    </source>
</reference>
<evidence type="ECO:0000313" key="1">
    <source>
        <dbReference type="EMBL" id="ACX72634.1"/>
    </source>
</evidence>
<protein>
    <submittedName>
        <fullName evidence="1">Uncharacterized protein</fullName>
    </submittedName>
</protein>
<dbReference type="EMBL" id="CP001787">
    <property type="protein sequence ID" value="ACX72634.1"/>
    <property type="molecule type" value="Genomic_DNA"/>
</dbReference>
<dbReference type="KEGG" id="mvu:Metvu_0776"/>
<accession>C9RGD2</accession>
<dbReference type="Proteomes" id="UP000002063">
    <property type="component" value="Chromosome"/>
</dbReference>
<dbReference type="AlphaFoldDB" id="C9RGD2"/>
<keyword evidence="2" id="KW-1185">Reference proteome</keyword>
<sequence length="30" mass="3501">METYDNYPINALLKILKSARVVMETFVRGK</sequence>